<keyword evidence="1" id="KW-1133">Transmembrane helix</keyword>
<organism evidence="2 3">
    <name type="scientific">Riccia fluitans</name>
    <dbReference type="NCBI Taxonomy" id="41844"/>
    <lineage>
        <taxon>Eukaryota</taxon>
        <taxon>Viridiplantae</taxon>
        <taxon>Streptophyta</taxon>
        <taxon>Embryophyta</taxon>
        <taxon>Marchantiophyta</taxon>
        <taxon>Marchantiopsida</taxon>
        <taxon>Marchantiidae</taxon>
        <taxon>Marchantiales</taxon>
        <taxon>Ricciaceae</taxon>
        <taxon>Riccia</taxon>
    </lineage>
</organism>
<evidence type="ECO:0000256" key="1">
    <source>
        <dbReference type="SAM" id="Phobius"/>
    </source>
</evidence>
<sequence>MLVRTRDRLNWFGVIRVNFSALLLVPLVLVRDPPWVGGMVVIISVISALRIPGPHWHSTLARGLNGRHVCLLECIDGIVAERVASSSSLSIASPSFVCAGHVGDPLPHSLVSAMSSSV</sequence>
<dbReference type="EMBL" id="JBHFFA010000006">
    <property type="protein sequence ID" value="KAL2622956.1"/>
    <property type="molecule type" value="Genomic_DNA"/>
</dbReference>
<dbReference type="AlphaFoldDB" id="A0ABD1Y874"/>
<keyword evidence="3" id="KW-1185">Reference proteome</keyword>
<proteinExistence type="predicted"/>
<name>A0ABD1Y874_9MARC</name>
<gene>
    <name evidence="2" type="ORF">R1flu_003161</name>
</gene>
<dbReference type="Proteomes" id="UP001605036">
    <property type="component" value="Unassembled WGS sequence"/>
</dbReference>
<feature type="transmembrane region" description="Helical" evidence="1">
    <location>
        <begin position="9"/>
        <end position="29"/>
    </location>
</feature>
<protein>
    <recommendedName>
        <fullName evidence="4">Secreted protein</fullName>
    </recommendedName>
</protein>
<feature type="transmembrane region" description="Helical" evidence="1">
    <location>
        <begin position="35"/>
        <end position="52"/>
    </location>
</feature>
<keyword evidence="1" id="KW-0812">Transmembrane</keyword>
<reference evidence="2 3" key="1">
    <citation type="submission" date="2024-09" db="EMBL/GenBank/DDBJ databases">
        <title>Chromosome-scale assembly of Riccia fluitans.</title>
        <authorList>
            <person name="Paukszto L."/>
            <person name="Sawicki J."/>
            <person name="Karawczyk K."/>
            <person name="Piernik-Szablinska J."/>
            <person name="Szczecinska M."/>
            <person name="Mazdziarz M."/>
        </authorList>
    </citation>
    <scope>NUCLEOTIDE SEQUENCE [LARGE SCALE GENOMIC DNA]</scope>
    <source>
        <strain evidence="2">Rf_01</strain>
        <tissue evidence="2">Aerial parts of the thallus</tissue>
    </source>
</reference>
<comment type="caution">
    <text evidence="2">The sequence shown here is derived from an EMBL/GenBank/DDBJ whole genome shotgun (WGS) entry which is preliminary data.</text>
</comment>
<keyword evidence="1" id="KW-0472">Membrane</keyword>
<evidence type="ECO:0000313" key="2">
    <source>
        <dbReference type="EMBL" id="KAL2622956.1"/>
    </source>
</evidence>
<evidence type="ECO:0000313" key="3">
    <source>
        <dbReference type="Proteomes" id="UP001605036"/>
    </source>
</evidence>
<evidence type="ECO:0008006" key="4">
    <source>
        <dbReference type="Google" id="ProtNLM"/>
    </source>
</evidence>
<accession>A0ABD1Y874</accession>